<dbReference type="InterPro" id="IPR051795">
    <property type="entry name" value="Glycosyl_Hydrlase_43"/>
</dbReference>
<dbReference type="CDD" id="cd18617">
    <property type="entry name" value="GH43_XynB-like"/>
    <property type="match status" value="1"/>
</dbReference>
<keyword evidence="10" id="KW-1185">Reference proteome</keyword>
<evidence type="ECO:0000256" key="6">
    <source>
        <dbReference type="RuleBase" id="RU361187"/>
    </source>
</evidence>
<dbReference type="SUPFAM" id="SSF49899">
    <property type="entry name" value="Concanavalin A-like lectins/glucanases"/>
    <property type="match status" value="1"/>
</dbReference>
<feature type="chain" id="PRO_5017258511" evidence="7">
    <location>
        <begin position="23"/>
        <end position="550"/>
    </location>
</feature>
<evidence type="ECO:0000256" key="1">
    <source>
        <dbReference type="ARBA" id="ARBA00009865"/>
    </source>
</evidence>
<gene>
    <name evidence="9" type="ORF">D2V17_17865</name>
</gene>
<reference evidence="9 10" key="1">
    <citation type="submission" date="2018-08" db="EMBL/GenBank/DDBJ databases">
        <title>Erythrobacter zhengii sp.nov., a bacterium isolated from deep-sea sediment.</title>
        <authorList>
            <person name="Fang C."/>
            <person name="Wu Y.-H."/>
            <person name="Sun C."/>
            <person name="Wang H."/>
            <person name="Cheng H."/>
            <person name="Meng F.-X."/>
            <person name="Wang C.-S."/>
            <person name="Xu X.-W."/>
        </authorList>
    </citation>
    <scope>NUCLEOTIDE SEQUENCE [LARGE SCALE GENOMIC DNA]</scope>
    <source>
        <strain evidence="9 10">CCTCC AB 2015396</strain>
    </source>
</reference>
<keyword evidence="7" id="KW-0732">Signal</keyword>
<dbReference type="Gene3D" id="2.60.120.200">
    <property type="match status" value="1"/>
</dbReference>
<comment type="similarity">
    <text evidence="1 6">Belongs to the glycosyl hydrolase 43 family.</text>
</comment>
<dbReference type="GO" id="GO:0005975">
    <property type="term" value="P:carbohydrate metabolic process"/>
    <property type="evidence" value="ECO:0007669"/>
    <property type="project" value="InterPro"/>
</dbReference>
<keyword evidence="3 6" id="KW-0326">Glycosidase</keyword>
<protein>
    <submittedName>
        <fullName evidence="9">Glycoside hydrolase family 43 protein</fullName>
    </submittedName>
</protein>
<proteinExistence type="inferred from homology"/>
<dbReference type="Pfam" id="PF17851">
    <property type="entry name" value="GH43_C2"/>
    <property type="match status" value="1"/>
</dbReference>
<dbReference type="AlphaFoldDB" id="A0A3A1NZA4"/>
<dbReference type="InterPro" id="IPR006710">
    <property type="entry name" value="Glyco_hydro_43"/>
</dbReference>
<dbReference type="InterPro" id="IPR041542">
    <property type="entry name" value="GH43_C2"/>
</dbReference>
<dbReference type="Gene3D" id="2.115.10.20">
    <property type="entry name" value="Glycosyl hydrolase domain, family 43"/>
    <property type="match status" value="1"/>
</dbReference>
<organism evidence="9 10">
    <name type="scientific">Aurantiacibacter xanthus</name>
    <dbReference type="NCBI Taxonomy" id="1784712"/>
    <lineage>
        <taxon>Bacteria</taxon>
        <taxon>Pseudomonadati</taxon>
        <taxon>Pseudomonadota</taxon>
        <taxon>Alphaproteobacteria</taxon>
        <taxon>Sphingomonadales</taxon>
        <taxon>Erythrobacteraceae</taxon>
        <taxon>Aurantiacibacter</taxon>
    </lineage>
</organism>
<evidence type="ECO:0000313" key="9">
    <source>
        <dbReference type="EMBL" id="RIV81097.1"/>
    </source>
</evidence>
<feature type="signal peptide" evidence="7">
    <location>
        <begin position="1"/>
        <end position="22"/>
    </location>
</feature>
<dbReference type="PANTHER" id="PTHR42812">
    <property type="entry name" value="BETA-XYLOSIDASE"/>
    <property type="match status" value="1"/>
</dbReference>
<feature type="site" description="Important for catalytic activity, responsible for pKa modulation of the active site Glu and correct orientation of both the proton donor and substrate" evidence="5">
    <location>
        <position position="163"/>
    </location>
</feature>
<dbReference type="Proteomes" id="UP000265366">
    <property type="component" value="Unassembled WGS sequence"/>
</dbReference>
<comment type="caution">
    <text evidence="9">The sequence shown here is derived from an EMBL/GenBank/DDBJ whole genome shotgun (WGS) entry which is preliminary data.</text>
</comment>
<dbReference type="InterPro" id="IPR013320">
    <property type="entry name" value="ConA-like_dom_sf"/>
</dbReference>
<dbReference type="SUPFAM" id="SSF75005">
    <property type="entry name" value="Arabinanase/levansucrase/invertase"/>
    <property type="match status" value="1"/>
</dbReference>
<dbReference type="OrthoDB" id="9801455at2"/>
<evidence type="ECO:0000256" key="3">
    <source>
        <dbReference type="ARBA" id="ARBA00023295"/>
    </source>
</evidence>
<dbReference type="GO" id="GO:0004553">
    <property type="term" value="F:hydrolase activity, hydrolyzing O-glycosyl compounds"/>
    <property type="evidence" value="ECO:0007669"/>
    <property type="project" value="InterPro"/>
</dbReference>
<evidence type="ECO:0000256" key="5">
    <source>
        <dbReference type="PIRSR" id="PIRSR606710-2"/>
    </source>
</evidence>
<sequence>MLERSKALLLAMTALIAAPAAAGPTASFDFVAYEGEAKPSDGQTYANPILPGFHPDPSIVKVGADFYLVTSTFGWFPGLPVFHSRDLVNWEQIGNAIDRPGMVDLSRVSLTGDGLYAPAITWHDGTFYLLNTCVRCDGNFLITATVPAGPWSDPVPLDFDGIDPSLFVDEDGRGWITYNDAPEGEPRYDGHRAIWIRQFDLQTLKLVGEPQVLVDGGVDPAANPVWAEGPHIYKVDGWYYLLAAEGGTADQHSQTIYRSRTITGPYAPGPINPILTQRDLPRDRPDRVEATGHADFVQLDDGSWWGVFLGTRPFADQDTLMGRETFLLPVTWRDGWPLFLDHGEAVPLTAGRPALAPAPTPDTSSWRDEFTSARLGPQWLRMRGNAPVQNVSLSDGALHLVAGPQAISQKAMPAFVGQRLQQHRASMTTTLSFAPQKEGDFAGLAAVASEEAFASFGLLGTAEGPVLAVLRRDGENAPVNGTVVTSTPWRGDAADLRIEIDRDKARFSYRTGSRGGWQVLADGVDIGQLASVRTNLFTGLVLGPYAYSAQ</sequence>
<feature type="active site" description="Proton donor" evidence="4">
    <location>
        <position position="228"/>
    </location>
</feature>
<feature type="domain" description="Beta-xylosidase C-terminal Concanavalin A-like" evidence="8">
    <location>
        <begin position="367"/>
        <end position="549"/>
    </location>
</feature>
<evidence type="ECO:0000256" key="4">
    <source>
        <dbReference type="PIRSR" id="PIRSR606710-1"/>
    </source>
</evidence>
<dbReference type="Pfam" id="PF04616">
    <property type="entry name" value="Glyco_hydro_43"/>
    <property type="match status" value="1"/>
</dbReference>
<evidence type="ECO:0000256" key="7">
    <source>
        <dbReference type="SAM" id="SignalP"/>
    </source>
</evidence>
<name>A0A3A1NZA4_9SPHN</name>
<feature type="active site" description="Proton acceptor" evidence="4">
    <location>
        <position position="56"/>
    </location>
</feature>
<evidence type="ECO:0000256" key="2">
    <source>
        <dbReference type="ARBA" id="ARBA00022801"/>
    </source>
</evidence>
<dbReference type="InterPro" id="IPR023296">
    <property type="entry name" value="Glyco_hydro_beta-prop_sf"/>
</dbReference>
<evidence type="ECO:0000313" key="10">
    <source>
        <dbReference type="Proteomes" id="UP000265366"/>
    </source>
</evidence>
<dbReference type="RefSeq" id="WP_119594472.1">
    <property type="nucleotide sequence ID" value="NZ_QXFM01000139.1"/>
</dbReference>
<dbReference type="PANTHER" id="PTHR42812:SF12">
    <property type="entry name" value="BETA-XYLOSIDASE-RELATED"/>
    <property type="match status" value="1"/>
</dbReference>
<accession>A0A3A1NZA4</accession>
<dbReference type="EMBL" id="QXFM01000139">
    <property type="protein sequence ID" value="RIV81097.1"/>
    <property type="molecule type" value="Genomic_DNA"/>
</dbReference>
<evidence type="ECO:0000259" key="8">
    <source>
        <dbReference type="Pfam" id="PF17851"/>
    </source>
</evidence>
<keyword evidence="2 6" id="KW-0378">Hydrolase</keyword>